<feature type="compositionally biased region" description="Low complexity" evidence="1">
    <location>
        <begin position="39"/>
        <end position="58"/>
    </location>
</feature>
<feature type="region of interest" description="Disordered" evidence="1">
    <location>
        <begin position="24"/>
        <end position="58"/>
    </location>
</feature>
<dbReference type="Proteomes" id="UP000504608">
    <property type="component" value="Unplaced"/>
</dbReference>
<dbReference type="KEGG" id="cmax:111480015"/>
<dbReference type="PANTHER" id="PTHR33972:SF25">
    <property type="entry name" value="GENOME ASSEMBLY, CHROMOSOME: A06"/>
    <property type="match status" value="1"/>
</dbReference>
<proteinExistence type="predicted"/>
<evidence type="ECO:0000256" key="1">
    <source>
        <dbReference type="SAM" id="MobiDB-lite"/>
    </source>
</evidence>
<name>A0A6J1J062_CUCMA</name>
<protein>
    <submittedName>
        <fullName evidence="3">Uncharacterized protein LOC111480015 isoform X1</fullName>
    </submittedName>
</protein>
<evidence type="ECO:0000313" key="2">
    <source>
        <dbReference type="Proteomes" id="UP000504608"/>
    </source>
</evidence>
<gene>
    <name evidence="3" type="primary">LOC111480015</name>
</gene>
<evidence type="ECO:0000313" key="3">
    <source>
        <dbReference type="RefSeq" id="XP_022980733.1"/>
    </source>
</evidence>
<accession>A0A6J1J062</accession>
<sequence>MSLSLSKSRSLTLTLTLNLLRPRPRPRPFPLQSLDRRTFSSSTDNDLTDLSESPSSDPLLRNLEDAIQRILVRRSAPDWLPFVPGASYWVPLPSTSHLPPIANLLHNFANPLSPEQSLSTTTVRGWPSSHFFIQGSHLPSLEPEVETNSAECEASQHSDHELDLPCKTHV</sequence>
<keyword evidence="2" id="KW-1185">Reference proteome</keyword>
<dbReference type="RefSeq" id="XP_022980733.1">
    <property type="nucleotide sequence ID" value="XM_023124965.1"/>
</dbReference>
<dbReference type="OrthoDB" id="1095098at2759"/>
<dbReference type="AlphaFoldDB" id="A0A6J1J062"/>
<feature type="region of interest" description="Disordered" evidence="1">
    <location>
        <begin position="144"/>
        <end position="170"/>
    </location>
</feature>
<organism evidence="2 3">
    <name type="scientific">Cucurbita maxima</name>
    <name type="common">Pumpkin</name>
    <name type="synonym">Winter squash</name>
    <dbReference type="NCBI Taxonomy" id="3661"/>
    <lineage>
        <taxon>Eukaryota</taxon>
        <taxon>Viridiplantae</taxon>
        <taxon>Streptophyta</taxon>
        <taxon>Embryophyta</taxon>
        <taxon>Tracheophyta</taxon>
        <taxon>Spermatophyta</taxon>
        <taxon>Magnoliopsida</taxon>
        <taxon>eudicotyledons</taxon>
        <taxon>Gunneridae</taxon>
        <taxon>Pentapetalae</taxon>
        <taxon>rosids</taxon>
        <taxon>fabids</taxon>
        <taxon>Cucurbitales</taxon>
        <taxon>Cucurbitaceae</taxon>
        <taxon>Cucurbiteae</taxon>
        <taxon>Cucurbita</taxon>
    </lineage>
</organism>
<reference evidence="3" key="1">
    <citation type="submission" date="2025-08" db="UniProtKB">
        <authorList>
            <consortium name="RefSeq"/>
        </authorList>
    </citation>
    <scope>IDENTIFICATION</scope>
    <source>
        <tissue evidence="3">Young leaves</tissue>
    </source>
</reference>
<dbReference type="PANTHER" id="PTHR33972">
    <property type="entry name" value="EXPRESSED PROTEIN"/>
    <property type="match status" value="1"/>
</dbReference>
<dbReference type="GeneID" id="111480015"/>
<feature type="compositionally biased region" description="Basic and acidic residues" evidence="1">
    <location>
        <begin position="154"/>
        <end position="170"/>
    </location>
</feature>